<dbReference type="PANTHER" id="PTHR22692">
    <property type="entry name" value="MYOSIN VII, XV"/>
    <property type="match status" value="1"/>
</dbReference>
<evidence type="ECO:0000259" key="1">
    <source>
        <dbReference type="PROSITE" id="PS51016"/>
    </source>
</evidence>
<accession>A0ABQ9VNT6</accession>
<reference evidence="2 3" key="1">
    <citation type="submission" date="2023-05" db="EMBL/GenBank/DDBJ databases">
        <title>B98-5 Cell Line De Novo Hybrid Assembly: An Optical Mapping Approach.</title>
        <authorList>
            <person name="Kananen K."/>
            <person name="Auerbach J.A."/>
            <person name="Kautto E."/>
            <person name="Blachly J.S."/>
        </authorList>
    </citation>
    <scope>NUCLEOTIDE SEQUENCE [LARGE SCALE GENOMIC DNA]</scope>
    <source>
        <strain evidence="2">B95-8</strain>
        <tissue evidence="2">Cell line</tissue>
    </source>
</reference>
<proteinExistence type="predicted"/>
<evidence type="ECO:0000313" key="3">
    <source>
        <dbReference type="Proteomes" id="UP001266305"/>
    </source>
</evidence>
<dbReference type="Gene3D" id="1.25.40.530">
    <property type="entry name" value="MyTH4 domain"/>
    <property type="match status" value="1"/>
</dbReference>
<dbReference type="SMART" id="SM00139">
    <property type="entry name" value="MyTH4"/>
    <property type="match status" value="1"/>
</dbReference>
<feature type="domain" description="MyTH4" evidence="1">
    <location>
        <begin position="1"/>
        <end position="153"/>
    </location>
</feature>
<dbReference type="Pfam" id="PF00784">
    <property type="entry name" value="MyTH4"/>
    <property type="match status" value="1"/>
</dbReference>
<organism evidence="2 3">
    <name type="scientific">Saguinus oedipus</name>
    <name type="common">Cotton-top tamarin</name>
    <name type="synonym">Oedipomidas oedipus</name>
    <dbReference type="NCBI Taxonomy" id="9490"/>
    <lineage>
        <taxon>Eukaryota</taxon>
        <taxon>Metazoa</taxon>
        <taxon>Chordata</taxon>
        <taxon>Craniata</taxon>
        <taxon>Vertebrata</taxon>
        <taxon>Euteleostomi</taxon>
        <taxon>Mammalia</taxon>
        <taxon>Eutheria</taxon>
        <taxon>Euarchontoglires</taxon>
        <taxon>Primates</taxon>
        <taxon>Haplorrhini</taxon>
        <taxon>Platyrrhini</taxon>
        <taxon>Cebidae</taxon>
        <taxon>Callitrichinae</taxon>
        <taxon>Saguinus</taxon>
    </lineage>
</organism>
<comment type="caution">
    <text evidence="2">The sequence shown here is derived from an EMBL/GenBank/DDBJ whole genome shotgun (WGS) entry which is preliminary data.</text>
</comment>
<name>A0ABQ9VNT6_SAGOE</name>
<dbReference type="Proteomes" id="UP001266305">
    <property type="component" value="Unassembled WGS sequence"/>
</dbReference>
<keyword evidence="3" id="KW-1185">Reference proteome</keyword>
<dbReference type="InterPro" id="IPR038185">
    <property type="entry name" value="MyTH4_dom_sf"/>
</dbReference>
<sequence>MLTVPLRTPLTQLPAEHHAEAVSIFKLILRFMGDPHLHGAQENIFGNYIVQKGLTVPELRDEILAQLANQVWHNHNAHNAERGWLLLASCLSGFAPSPRFNKYLLKFVSDYGRNGFQAVCQHRLMQAMGRAQQQGLGAARTLPPTQLEWTATYEKASMVLDVGCFNGKLPSPTSIRAMGVIKAQGLADGWRGWTVAMKNGVQWAELAGHDYVLDLVSDLELLKDFPRQKSYFIVGTEGPVPSRGGPKV</sequence>
<dbReference type="EMBL" id="JASSZA010000005">
    <property type="protein sequence ID" value="KAK2111050.1"/>
    <property type="molecule type" value="Genomic_DNA"/>
</dbReference>
<protein>
    <submittedName>
        <fullName evidence="2">Unconventional myosin-XV</fullName>
    </submittedName>
</protein>
<evidence type="ECO:0000313" key="2">
    <source>
        <dbReference type="EMBL" id="KAK2111050.1"/>
    </source>
</evidence>
<dbReference type="InterPro" id="IPR000857">
    <property type="entry name" value="MyTH4_dom"/>
</dbReference>
<dbReference type="PROSITE" id="PS51016">
    <property type="entry name" value="MYTH4"/>
    <property type="match status" value="1"/>
</dbReference>
<dbReference type="InterPro" id="IPR051567">
    <property type="entry name" value="Unconventional_Myosin_ATPase"/>
</dbReference>
<gene>
    <name evidence="2" type="primary">MYO15A_5</name>
    <name evidence="2" type="ORF">P7K49_010796</name>
</gene>
<dbReference type="PANTHER" id="PTHR22692:SF21">
    <property type="entry name" value="MYOSIN XVA"/>
    <property type="match status" value="1"/>
</dbReference>